<protein>
    <submittedName>
        <fullName evidence="2">Uncharacterized protein</fullName>
    </submittedName>
</protein>
<proteinExistence type="predicted"/>
<name>A0A2G8S633_9APHY</name>
<dbReference type="AlphaFoldDB" id="A0A2G8S633"/>
<evidence type="ECO:0000256" key="1">
    <source>
        <dbReference type="SAM" id="MobiDB-lite"/>
    </source>
</evidence>
<reference evidence="2 3" key="1">
    <citation type="journal article" date="2015" name="Sci. Rep.">
        <title>Chromosome-level genome map provides insights into diverse defense mechanisms in the medicinal fungus Ganoderma sinense.</title>
        <authorList>
            <person name="Zhu Y."/>
            <person name="Xu J."/>
            <person name="Sun C."/>
            <person name="Zhou S."/>
            <person name="Xu H."/>
            <person name="Nelson D.R."/>
            <person name="Qian J."/>
            <person name="Song J."/>
            <person name="Luo H."/>
            <person name="Xiang L."/>
            <person name="Li Y."/>
            <person name="Xu Z."/>
            <person name="Ji A."/>
            <person name="Wang L."/>
            <person name="Lu S."/>
            <person name="Hayward A."/>
            <person name="Sun W."/>
            <person name="Li X."/>
            <person name="Schwartz D.C."/>
            <person name="Wang Y."/>
            <person name="Chen S."/>
        </authorList>
    </citation>
    <scope>NUCLEOTIDE SEQUENCE [LARGE SCALE GENOMIC DNA]</scope>
    <source>
        <strain evidence="2 3">ZZ0214-1</strain>
    </source>
</reference>
<dbReference type="EMBL" id="AYKW01000023">
    <property type="protein sequence ID" value="PIL28998.1"/>
    <property type="molecule type" value="Genomic_DNA"/>
</dbReference>
<organism evidence="2 3">
    <name type="scientific">Ganoderma sinense ZZ0214-1</name>
    <dbReference type="NCBI Taxonomy" id="1077348"/>
    <lineage>
        <taxon>Eukaryota</taxon>
        <taxon>Fungi</taxon>
        <taxon>Dikarya</taxon>
        <taxon>Basidiomycota</taxon>
        <taxon>Agaricomycotina</taxon>
        <taxon>Agaricomycetes</taxon>
        <taxon>Polyporales</taxon>
        <taxon>Polyporaceae</taxon>
        <taxon>Ganoderma</taxon>
    </lineage>
</organism>
<sequence>MSIARSVCQGKVLTDSMYRFIPRMPQLSEHARELYTGAHGTQRYEGHNDTDGMPHGARPPDLFGRIKTVPELCHRPEHDVESIYWSMVSALLHVRPADENGEPEIRTDFAEAWQALLTHRIPKGNGGYGDPRLLLLFREEADWLKLFIGNMKLLGPLLHDISQHIRPEYALCGEGLLPDHLHEAIQRLILQYLVDHDDVPLHPDYLRPVPQPQRRAVKPSSSLITTQSSAVVTIIKTTVMGSTQAAENPGTGSALGGKCADSLTSKARVAIAPKEMVVNRKRNRSSPAGQRSKRSRKSSGFPQSIEEYCA</sequence>
<accession>A0A2G8S633</accession>
<evidence type="ECO:0000313" key="3">
    <source>
        <dbReference type="Proteomes" id="UP000230002"/>
    </source>
</evidence>
<dbReference type="OrthoDB" id="2749652at2759"/>
<dbReference type="STRING" id="1077348.A0A2G8S633"/>
<feature type="region of interest" description="Disordered" evidence="1">
    <location>
        <begin position="271"/>
        <end position="310"/>
    </location>
</feature>
<gene>
    <name evidence="2" type="ORF">GSI_09045</name>
</gene>
<evidence type="ECO:0000313" key="2">
    <source>
        <dbReference type="EMBL" id="PIL28998.1"/>
    </source>
</evidence>
<keyword evidence="3" id="KW-1185">Reference proteome</keyword>
<dbReference type="Proteomes" id="UP000230002">
    <property type="component" value="Unassembled WGS sequence"/>
</dbReference>
<comment type="caution">
    <text evidence="2">The sequence shown here is derived from an EMBL/GenBank/DDBJ whole genome shotgun (WGS) entry which is preliminary data.</text>
</comment>